<proteinExistence type="predicted"/>
<name>A0A4Z1HI91_9HELO</name>
<accession>A0A4Z1HI91</accession>
<evidence type="ECO:0000313" key="2">
    <source>
        <dbReference type="EMBL" id="TGO48768.1"/>
    </source>
</evidence>
<evidence type="ECO:0000313" key="3">
    <source>
        <dbReference type="Proteomes" id="UP000297527"/>
    </source>
</evidence>
<dbReference type="EMBL" id="PQXN01000229">
    <property type="protein sequence ID" value="TGO48768.1"/>
    <property type="molecule type" value="Genomic_DNA"/>
</dbReference>
<sequence length="194" mass="22150">MEWSMRILWAAAMLATILTTAFTYNSLKKSNTRFLRFLRSPTVVLFSALFIFSYYTMADSVTLADIQMFLQLMRQLANAFVQFAIRFLWATSSAKILLIESLLMTRLIEIAGPVILHSPKENEKSITNTSVTLFLVHWAFLLAFMLGACILMIMQTLTTTFYPALFLKSWFKRRAIIAPSVDRATHVASNSNQK</sequence>
<feature type="transmembrane region" description="Helical" evidence="1">
    <location>
        <begin position="37"/>
        <end position="56"/>
    </location>
</feature>
<evidence type="ECO:0000256" key="1">
    <source>
        <dbReference type="SAM" id="Phobius"/>
    </source>
</evidence>
<dbReference type="AlphaFoldDB" id="A0A4Z1HI91"/>
<feature type="transmembrane region" description="Helical" evidence="1">
    <location>
        <begin position="136"/>
        <end position="165"/>
    </location>
</feature>
<organism evidence="2 3">
    <name type="scientific">Botryotinia convoluta</name>
    <dbReference type="NCBI Taxonomy" id="54673"/>
    <lineage>
        <taxon>Eukaryota</taxon>
        <taxon>Fungi</taxon>
        <taxon>Dikarya</taxon>
        <taxon>Ascomycota</taxon>
        <taxon>Pezizomycotina</taxon>
        <taxon>Leotiomycetes</taxon>
        <taxon>Helotiales</taxon>
        <taxon>Sclerotiniaceae</taxon>
        <taxon>Botryotinia</taxon>
    </lineage>
</organism>
<dbReference type="OrthoDB" id="3559978at2759"/>
<keyword evidence="1" id="KW-0472">Membrane</keyword>
<evidence type="ECO:0008006" key="4">
    <source>
        <dbReference type="Google" id="ProtNLM"/>
    </source>
</evidence>
<dbReference type="Proteomes" id="UP000297527">
    <property type="component" value="Unassembled WGS sequence"/>
</dbReference>
<feature type="transmembrane region" description="Helical" evidence="1">
    <location>
        <begin position="6"/>
        <end position="25"/>
    </location>
</feature>
<comment type="caution">
    <text evidence="2">The sequence shown here is derived from an EMBL/GenBank/DDBJ whole genome shotgun (WGS) entry which is preliminary data.</text>
</comment>
<keyword evidence="1" id="KW-0812">Transmembrane</keyword>
<keyword evidence="1" id="KW-1133">Transmembrane helix</keyword>
<protein>
    <recommendedName>
        <fullName evidence="4">Transmembrane protein</fullName>
    </recommendedName>
</protein>
<keyword evidence="3" id="KW-1185">Reference proteome</keyword>
<gene>
    <name evidence="2" type="ORF">BCON_0230g00110</name>
</gene>
<reference evidence="2 3" key="1">
    <citation type="submission" date="2017-12" db="EMBL/GenBank/DDBJ databases">
        <title>Comparative genomics of Botrytis spp.</title>
        <authorList>
            <person name="Valero-Jimenez C.A."/>
            <person name="Tapia P."/>
            <person name="Veloso J."/>
            <person name="Silva-Moreno E."/>
            <person name="Staats M."/>
            <person name="Valdes J.H."/>
            <person name="Van Kan J.A.L."/>
        </authorList>
    </citation>
    <scope>NUCLEOTIDE SEQUENCE [LARGE SCALE GENOMIC DNA]</scope>
    <source>
        <strain evidence="2 3">MUCL11595</strain>
    </source>
</reference>